<accession>A0A2S9JSD8</accession>
<dbReference type="InterPro" id="IPR013783">
    <property type="entry name" value="Ig-like_fold"/>
</dbReference>
<dbReference type="Gene3D" id="2.60.40.10">
    <property type="entry name" value="Immunoglobulins"/>
    <property type="match status" value="1"/>
</dbReference>
<evidence type="ECO:0000313" key="2">
    <source>
        <dbReference type="Proteomes" id="UP000238642"/>
    </source>
</evidence>
<evidence type="ECO:0000313" key="1">
    <source>
        <dbReference type="EMBL" id="PRD56170.1"/>
    </source>
</evidence>
<comment type="caution">
    <text evidence="1">The sequence shown here is derived from an EMBL/GenBank/DDBJ whole genome shotgun (WGS) entry which is preliminary data.</text>
</comment>
<name>A0A2S9JSD8_9SPHI</name>
<dbReference type="RefSeq" id="WP_105722718.1">
    <property type="nucleotide sequence ID" value="NZ_PVBS01000001.1"/>
</dbReference>
<protein>
    <submittedName>
        <fullName evidence="1">Uncharacterized protein</fullName>
    </submittedName>
</protein>
<dbReference type="Pfam" id="PF17164">
    <property type="entry name" value="DUF5122"/>
    <property type="match status" value="4"/>
</dbReference>
<dbReference type="OrthoDB" id="9805017at2"/>
<organism evidence="1 2">
    <name type="scientific">Sphingobacterium gobiense</name>
    <dbReference type="NCBI Taxonomy" id="1382456"/>
    <lineage>
        <taxon>Bacteria</taxon>
        <taxon>Pseudomonadati</taxon>
        <taxon>Bacteroidota</taxon>
        <taxon>Sphingobacteriia</taxon>
        <taxon>Sphingobacteriales</taxon>
        <taxon>Sphingobacteriaceae</taxon>
        <taxon>Sphingobacterium</taxon>
    </lineage>
</organism>
<dbReference type="Proteomes" id="UP000238642">
    <property type="component" value="Unassembled WGS sequence"/>
</dbReference>
<dbReference type="AlphaFoldDB" id="A0A2S9JSD8"/>
<sequence length="539" mass="59366">MKNLRTRYILGILCLSIMLGGCNKETTFFSEPYGEGKPPLGITFDPAQVPSPNVGDIGSIIKLKANGLNEYLDKAVFKFNGQEAEIVRVNGDEVEVKVPPYASTGVTSITVDDVIIFGPEFTVNGKVRIDPTWEAIAGANGSVNGRLLTNDGKVIYVGNFTDYNRRGLVRPINRIARTFSNGIYDVSFRTGQGANGSLNSIVHIGNHYYLSGGFSAFGQKRDNISNITRIHLHGDVDTVGVHPFRRPDQSDTLKYVPAFNGGFNSAISHLYPQENKLIATGNFRYYVSRRYDQPNRLETRDSVILDSVEIRHVARLNLDGTLDKTFRFNGDIPFAGGNGDIGTLLHESGPHQGKILVHGWFNRFDGKEVGYVTRLNANGTIDETFNPGGSGADLYITNMTYNAVTNKYVAVGSFRTYNGKPAMRLALLNDDGTLDETFQAQTFLNGLPTYAKQLDDGLIAVAGTFLTYGNVTRNRFMILNPDGNLADPLLNATGQLLGGVNQIIETRSEDNKRALLFFGWNLSKFDNKDVSNIFRVIIE</sequence>
<reference evidence="1 2" key="1">
    <citation type="submission" date="2018-02" db="EMBL/GenBank/DDBJ databases">
        <title>The draft genome of Sphingobacterium gobiense H7.</title>
        <authorList>
            <person name="Li L."/>
            <person name="Liu L."/>
            <person name="Zhang X."/>
            <person name="Wang T."/>
            <person name="Liang L."/>
        </authorList>
    </citation>
    <scope>NUCLEOTIDE SEQUENCE [LARGE SCALE GENOMIC DNA]</scope>
    <source>
        <strain evidence="1 2">ACCC 05757</strain>
    </source>
</reference>
<gene>
    <name evidence="1" type="ORF">C5749_02535</name>
</gene>
<dbReference type="InterPro" id="IPR013431">
    <property type="entry name" value="Delta_60_rpt"/>
</dbReference>
<proteinExistence type="predicted"/>
<dbReference type="Gene3D" id="2.80.10.50">
    <property type="match status" value="1"/>
</dbReference>
<dbReference type="EMBL" id="PVBS01000001">
    <property type="protein sequence ID" value="PRD56170.1"/>
    <property type="molecule type" value="Genomic_DNA"/>
</dbReference>
<keyword evidence="2" id="KW-1185">Reference proteome</keyword>
<dbReference type="PROSITE" id="PS51257">
    <property type="entry name" value="PROKAR_LIPOPROTEIN"/>
    <property type="match status" value="1"/>
</dbReference>